<keyword evidence="2" id="KW-1185">Reference proteome</keyword>
<protein>
    <submittedName>
        <fullName evidence="1">Uncharacterized protein</fullName>
    </submittedName>
</protein>
<gene>
    <name evidence="1" type="ORF">AN401_02670</name>
</gene>
<proteinExistence type="predicted"/>
<dbReference type="EMBL" id="CP012621">
    <property type="protein sequence ID" value="ATG72896.1"/>
    <property type="molecule type" value="Genomic_DNA"/>
</dbReference>
<evidence type="ECO:0000313" key="2">
    <source>
        <dbReference type="Proteomes" id="UP000217763"/>
    </source>
</evidence>
<accession>A0A291HKZ5</accession>
<dbReference type="Proteomes" id="UP000217763">
    <property type="component" value="Chromosome"/>
</dbReference>
<sequence>MNYINTARLLRTPAPVATAPLRPEVITHRHRPGFIERQDGSWICLPVQHNRKRRIHRRRRLWDWIKQVLGNDAATGGAA</sequence>
<dbReference type="KEGG" id="zdf:AN401_02670"/>
<organism evidence="1 2">
    <name type="scientific">Zobellella denitrificans</name>
    <dbReference type="NCBI Taxonomy" id="347534"/>
    <lineage>
        <taxon>Bacteria</taxon>
        <taxon>Pseudomonadati</taxon>
        <taxon>Pseudomonadota</taxon>
        <taxon>Gammaproteobacteria</taxon>
        <taxon>Aeromonadales</taxon>
        <taxon>Aeromonadaceae</taxon>
        <taxon>Zobellella</taxon>
    </lineage>
</organism>
<evidence type="ECO:0000313" key="1">
    <source>
        <dbReference type="EMBL" id="ATG72896.1"/>
    </source>
</evidence>
<dbReference type="RefSeq" id="WP_096778473.1">
    <property type="nucleotide sequence ID" value="NZ_CP012621.1"/>
</dbReference>
<dbReference type="AlphaFoldDB" id="A0A291HKZ5"/>
<name>A0A291HKZ5_9GAMM</name>
<reference evidence="2" key="1">
    <citation type="submission" date="2015-09" db="EMBL/GenBank/DDBJ databases">
        <authorList>
            <person name="Shao Z."/>
            <person name="Wang L."/>
        </authorList>
    </citation>
    <scope>NUCLEOTIDE SEQUENCE [LARGE SCALE GENOMIC DNA]</scope>
    <source>
        <strain evidence="2">F13-1</strain>
    </source>
</reference>